<name>A0ABV0VA53_9TELE</name>
<evidence type="ECO:0000313" key="3">
    <source>
        <dbReference type="Proteomes" id="UP001482620"/>
    </source>
</evidence>
<organism evidence="2 3">
    <name type="scientific">Ilyodon furcidens</name>
    <name type="common">goldbreast splitfin</name>
    <dbReference type="NCBI Taxonomy" id="33524"/>
    <lineage>
        <taxon>Eukaryota</taxon>
        <taxon>Metazoa</taxon>
        <taxon>Chordata</taxon>
        <taxon>Craniata</taxon>
        <taxon>Vertebrata</taxon>
        <taxon>Euteleostomi</taxon>
        <taxon>Actinopterygii</taxon>
        <taxon>Neopterygii</taxon>
        <taxon>Teleostei</taxon>
        <taxon>Neoteleostei</taxon>
        <taxon>Acanthomorphata</taxon>
        <taxon>Ovalentaria</taxon>
        <taxon>Atherinomorphae</taxon>
        <taxon>Cyprinodontiformes</taxon>
        <taxon>Goodeidae</taxon>
        <taxon>Ilyodon</taxon>
    </lineage>
</organism>
<feature type="region of interest" description="Disordered" evidence="1">
    <location>
        <begin position="68"/>
        <end position="87"/>
    </location>
</feature>
<dbReference type="EMBL" id="JAHRIQ010104326">
    <property type="protein sequence ID" value="MEQ2254206.1"/>
    <property type="molecule type" value="Genomic_DNA"/>
</dbReference>
<proteinExistence type="predicted"/>
<comment type="caution">
    <text evidence="2">The sequence shown here is derived from an EMBL/GenBank/DDBJ whole genome shotgun (WGS) entry which is preliminary data.</text>
</comment>
<evidence type="ECO:0000256" key="1">
    <source>
        <dbReference type="SAM" id="MobiDB-lite"/>
    </source>
</evidence>
<sequence length="87" mass="9727">MHPSSLLFLKNRNKRDPTSPPSPPTHSPIGGPGWAKTGLTKLGSRPQSMDTPTWQWVTLHSCFSFVETNKNEAKHTERESRITGKDT</sequence>
<gene>
    <name evidence="2" type="ORF">ILYODFUR_001338</name>
</gene>
<reference evidence="2 3" key="1">
    <citation type="submission" date="2021-06" db="EMBL/GenBank/DDBJ databases">
        <authorList>
            <person name="Palmer J.M."/>
        </authorList>
    </citation>
    <scope>NUCLEOTIDE SEQUENCE [LARGE SCALE GENOMIC DNA]</scope>
    <source>
        <strain evidence="3">if_2019</strain>
        <tissue evidence="2">Muscle</tissue>
    </source>
</reference>
<feature type="region of interest" description="Disordered" evidence="1">
    <location>
        <begin position="1"/>
        <end position="49"/>
    </location>
</feature>
<dbReference type="Proteomes" id="UP001482620">
    <property type="component" value="Unassembled WGS sequence"/>
</dbReference>
<feature type="compositionally biased region" description="Basic and acidic residues" evidence="1">
    <location>
        <begin position="69"/>
        <end position="87"/>
    </location>
</feature>
<evidence type="ECO:0000313" key="2">
    <source>
        <dbReference type="EMBL" id="MEQ2254206.1"/>
    </source>
</evidence>
<accession>A0ABV0VA53</accession>
<keyword evidence="3" id="KW-1185">Reference proteome</keyword>
<protein>
    <submittedName>
        <fullName evidence="2">Uncharacterized protein</fullName>
    </submittedName>
</protein>